<organism evidence="7 8">
    <name type="scientific">Tilletia horrida</name>
    <dbReference type="NCBI Taxonomy" id="155126"/>
    <lineage>
        <taxon>Eukaryota</taxon>
        <taxon>Fungi</taxon>
        <taxon>Dikarya</taxon>
        <taxon>Basidiomycota</taxon>
        <taxon>Ustilaginomycotina</taxon>
        <taxon>Exobasidiomycetes</taxon>
        <taxon>Tilletiales</taxon>
        <taxon>Tilletiaceae</taxon>
        <taxon>Tilletia</taxon>
    </lineage>
</organism>
<dbReference type="GO" id="GO:0030688">
    <property type="term" value="C:preribosome, small subunit precursor"/>
    <property type="evidence" value="ECO:0007669"/>
    <property type="project" value="TreeGrafter"/>
</dbReference>
<evidence type="ECO:0000256" key="3">
    <source>
        <dbReference type="ARBA" id="ARBA00023242"/>
    </source>
</evidence>
<proteinExistence type="inferred from homology"/>
<dbReference type="AlphaFoldDB" id="A0AAN6JLX3"/>
<feature type="compositionally biased region" description="Acidic residues" evidence="5">
    <location>
        <begin position="547"/>
        <end position="569"/>
    </location>
</feature>
<dbReference type="EMBL" id="JAPDMQ010000128">
    <property type="protein sequence ID" value="KAK0533871.1"/>
    <property type="molecule type" value="Genomic_DNA"/>
</dbReference>
<comment type="similarity">
    <text evidence="4">Belongs to the TRAFAC class translation factor GTPase superfamily. Bms1-like GTPase family. TSR1 subfamily.</text>
</comment>
<keyword evidence="2" id="KW-0690">Ribosome biogenesis</keyword>
<dbReference type="InterPro" id="IPR007034">
    <property type="entry name" value="BMS1_TSR1_C"/>
</dbReference>
<comment type="caution">
    <text evidence="7">The sequence shown here is derived from an EMBL/GenBank/DDBJ whole genome shotgun (WGS) entry which is preliminary data.</text>
</comment>
<evidence type="ECO:0000256" key="5">
    <source>
        <dbReference type="SAM" id="MobiDB-lite"/>
    </source>
</evidence>
<dbReference type="Pfam" id="PF22298">
    <property type="entry name" value="Tsr1_G-like"/>
    <property type="match status" value="1"/>
</dbReference>
<comment type="subcellular location">
    <subcellularLocation>
        <location evidence="1">Nucleus</location>
        <location evidence="1">Nucleolus</location>
    </subcellularLocation>
</comment>
<feature type="compositionally biased region" description="Low complexity" evidence="5">
    <location>
        <begin position="441"/>
        <end position="454"/>
    </location>
</feature>
<evidence type="ECO:0000259" key="6">
    <source>
        <dbReference type="PROSITE" id="PS51714"/>
    </source>
</evidence>
<dbReference type="InterPro" id="IPR039761">
    <property type="entry name" value="Bms1/Tsr1"/>
</dbReference>
<dbReference type="Proteomes" id="UP001176521">
    <property type="component" value="Unassembled WGS sequence"/>
</dbReference>
<accession>A0AAN6JLX3</accession>
<evidence type="ECO:0000256" key="2">
    <source>
        <dbReference type="ARBA" id="ARBA00022517"/>
    </source>
</evidence>
<dbReference type="InterPro" id="IPR012948">
    <property type="entry name" value="AARP2CN"/>
</dbReference>
<sequence length="1001" mass="107676">MARSQTGAGSGAGGHHHRSSLKQSNKKYKSKHASKNSQRTAAKGRTPAQAARIAQHKANPFSGNGSGGGGVPQGSGASSVGGGSKLSRRNQAKQIQAAKRAALVQSTRIFEPKPPSTGGIGLGKGLSSSASAAAGAPRIVAVIDLAGPSEPGKPSSSDAWEAVRRLQEEGEDGGIHAVPGRSVDEARSAGLPFVELEALRFRQTLQFLPLPYGALYPILDACKCADFVLFVLSAATSIEPGSWGELALRVLQAQGLPNVLVAVPTLLPDSDASGSKKAGAAQRAANDVRKSLLSFARYFSPDVDKVHMLDDHAERGALLRTLASSTPKRVAWRDYRSWLINESAEWVSSPSDASNTGNPEKGTLKLSGWVRGAPLSANRLVHLPDFGDFAVDRITLAPITAPRKSKPRPALIKAATSRPASRAGGATASEMGDADMDLNDGSSSTAAGANGAEGDVLEERDSEFGDELLSQNEPDELDQEQTWPTEAELASAPAATGARAADTLGDGQMPPAAPGTTPLSISRAGDGKQLDGHARMGKKYQAAWIIESDEEDDDDDDDEDDEDSDDAGDDTMAAQKSIAPIAANGAMVTAEDGQEDDDDDLVDDDDDFDNAALEAYKAERRQRYKEEADDAAFPDEVDTPLEIPARTRFARFRGLESFRTSEWDPYEELPIDYAKIFQFDNFQRTRRRVEASALEEGVQPGTRVCIWIRNVPKAAAARARAAGVDGQATNGTLDAEGRVKLPERDDVPFVLFGLLRHEHKKSVLNFTITRNTEYDGVVRSKDPLLLCLGPRRYRVNPIFSQHTLGASAKNSNNVHKFERFLHPHNSGPGTVSVGTVFAPITFGGASVPALLLRERADEGVRGHNDAGIGARQMPALIGSGNLLEADPTRINAKRIILTGHPFKIHKRTATIRFMFFNPEDVAYFKPITLHTKYGRTGHIKESIGTHGLYKAHFDGPMTQMDTVCLSLYKRVYPKWSEVYQASRDEMPLLAEAMAGEEQMEE</sequence>
<feature type="region of interest" description="Disordered" evidence="5">
    <location>
        <begin position="402"/>
        <end position="454"/>
    </location>
</feature>
<dbReference type="GO" id="GO:0005730">
    <property type="term" value="C:nucleolus"/>
    <property type="evidence" value="ECO:0007669"/>
    <property type="project" value="UniProtKB-SubCell"/>
</dbReference>
<feature type="compositionally biased region" description="Basic residues" evidence="5">
    <location>
        <begin position="14"/>
        <end position="34"/>
    </location>
</feature>
<feature type="region of interest" description="Disordered" evidence="5">
    <location>
        <begin position="469"/>
        <end position="570"/>
    </location>
</feature>
<feature type="compositionally biased region" description="Basic and acidic residues" evidence="5">
    <location>
        <begin position="525"/>
        <end position="534"/>
    </location>
</feature>
<dbReference type="SMART" id="SM01362">
    <property type="entry name" value="DUF663"/>
    <property type="match status" value="1"/>
</dbReference>
<feature type="domain" description="Bms1-type G" evidence="6">
    <location>
        <begin position="136"/>
        <end position="328"/>
    </location>
</feature>
<feature type="compositionally biased region" description="Low complexity" evidence="5">
    <location>
        <begin position="490"/>
        <end position="501"/>
    </location>
</feature>
<protein>
    <submittedName>
        <fullName evidence="7">Ribosome biogenesis protein tsr1</fullName>
    </submittedName>
</protein>
<evidence type="ECO:0000256" key="4">
    <source>
        <dbReference type="ARBA" id="ARBA00038288"/>
    </source>
</evidence>
<dbReference type="GO" id="GO:0034511">
    <property type="term" value="F:U3 snoRNA binding"/>
    <property type="evidence" value="ECO:0007669"/>
    <property type="project" value="TreeGrafter"/>
</dbReference>
<dbReference type="GO" id="GO:0000462">
    <property type="term" value="P:maturation of SSU-rRNA from tricistronic rRNA transcript (SSU-rRNA, 5.8S rRNA, LSU-rRNA)"/>
    <property type="evidence" value="ECO:0007669"/>
    <property type="project" value="TreeGrafter"/>
</dbReference>
<dbReference type="SMART" id="SM00785">
    <property type="entry name" value="AARP2CN"/>
    <property type="match status" value="1"/>
</dbReference>
<reference evidence="7" key="1">
    <citation type="journal article" date="2023" name="PhytoFront">
        <title>Draft Genome Resources of Seven Strains of Tilletia horrida, Causal Agent of Kernel Smut of Rice.</title>
        <authorList>
            <person name="Khanal S."/>
            <person name="Antony Babu S."/>
            <person name="Zhou X.G."/>
        </authorList>
    </citation>
    <scope>NUCLEOTIDE SEQUENCE</scope>
    <source>
        <strain evidence="7">TX3</strain>
    </source>
</reference>
<dbReference type="PANTHER" id="PTHR12858:SF1">
    <property type="entry name" value="PRE-RRNA-PROCESSING PROTEIN TSR1 HOMOLOG"/>
    <property type="match status" value="1"/>
</dbReference>
<dbReference type="Pfam" id="PF04950">
    <property type="entry name" value="RIBIOP_C"/>
    <property type="match status" value="1"/>
</dbReference>
<evidence type="ECO:0000313" key="7">
    <source>
        <dbReference type="EMBL" id="KAK0533871.1"/>
    </source>
</evidence>
<dbReference type="GO" id="GO:0000479">
    <property type="term" value="P:endonucleolytic cleavage of tricistronic rRNA transcript (SSU-rRNA, 5.8S rRNA, LSU-rRNA)"/>
    <property type="evidence" value="ECO:0007669"/>
    <property type="project" value="TreeGrafter"/>
</dbReference>
<name>A0AAN6JLX3_9BASI</name>
<dbReference type="GO" id="GO:0005525">
    <property type="term" value="F:GTP binding"/>
    <property type="evidence" value="ECO:0007669"/>
    <property type="project" value="TreeGrafter"/>
</dbReference>
<dbReference type="InterPro" id="IPR030387">
    <property type="entry name" value="G_Bms1/Tsr1_dom"/>
</dbReference>
<keyword evidence="3" id="KW-0539">Nucleus</keyword>
<dbReference type="GO" id="GO:0003924">
    <property type="term" value="F:GTPase activity"/>
    <property type="evidence" value="ECO:0007669"/>
    <property type="project" value="TreeGrafter"/>
</dbReference>
<keyword evidence="8" id="KW-1185">Reference proteome</keyword>
<gene>
    <name evidence="7" type="primary">TSR1</name>
    <name evidence="7" type="ORF">OC842_002832</name>
</gene>
<evidence type="ECO:0000256" key="1">
    <source>
        <dbReference type="ARBA" id="ARBA00004604"/>
    </source>
</evidence>
<dbReference type="PANTHER" id="PTHR12858">
    <property type="entry name" value="RIBOSOME BIOGENESIS PROTEIN"/>
    <property type="match status" value="1"/>
</dbReference>
<dbReference type="PROSITE" id="PS51714">
    <property type="entry name" value="G_BMS1"/>
    <property type="match status" value="1"/>
</dbReference>
<feature type="region of interest" description="Disordered" evidence="5">
    <location>
        <begin position="1"/>
        <end position="99"/>
    </location>
</feature>
<dbReference type="Pfam" id="PF08142">
    <property type="entry name" value="AARP2CN"/>
    <property type="match status" value="1"/>
</dbReference>
<evidence type="ECO:0000313" key="8">
    <source>
        <dbReference type="Proteomes" id="UP001176521"/>
    </source>
</evidence>
<feature type="compositionally biased region" description="Gly residues" evidence="5">
    <location>
        <begin position="64"/>
        <end position="84"/>
    </location>
</feature>